<dbReference type="InterPro" id="IPR058913">
    <property type="entry name" value="Integrase_dom_put"/>
</dbReference>
<dbReference type="SUPFAM" id="SSF53098">
    <property type="entry name" value="Ribonuclease H-like"/>
    <property type="match status" value="1"/>
</dbReference>
<evidence type="ECO:0000313" key="2">
    <source>
        <dbReference type="EMBL" id="CAH1249139.1"/>
    </source>
</evidence>
<dbReference type="PANTHER" id="PTHR46791">
    <property type="entry name" value="EXPRESSED PROTEIN"/>
    <property type="match status" value="1"/>
</dbReference>
<sequence>MTEELESLRQAVLHRLSATIASIGQRCAYEVPSLSDVDHFVYLLDREIFIVENTSRDTGISENLLAQIYALQRSFLNLSVSKEPQPCIQIQRSTSGSGRKYLIPPELIQNLLELQFSIPSIAEMLNVSSSTVFRRMREYGLSVLDTFSTVSDEELDSAIQNILQTFPNCGYRMMRGHLAGRGLRVQEDRVRSSMHRVDPVGVFLRSISLRVLVRRAYCVRAPNSLWHMDTHHKLIRYNLVIHGCIDGYSRKIMYLDVATDNLSSTAFTFFMGAVYCFGVPSRVRGDQGVENVRVAEYMFETRGCGRGSFIAGKSVHNQRIERLWQDVWHAVIHIYKQVFIDLEEDGLLDISCELHLYCLHYVMVPRIHGQLQEFVRAWDHHRISSSGNMSPNQLWVRGLLEAGNQGVDDVVQGTSNDQADLNMYGVDWNGPTPLQEEEGIVVPQITPPLSVEQVASLMNEIDPLAESACFGADLYVNAVQHCTLLQHELNQVRQQ</sequence>
<dbReference type="PANTHER" id="PTHR46791:SF11">
    <property type="entry name" value="INTEGRASE CATALYTIC DOMAIN-CONTAINING PROTEIN"/>
    <property type="match status" value="1"/>
</dbReference>
<dbReference type="Gene3D" id="3.30.420.10">
    <property type="entry name" value="Ribonuclease H-like superfamily/Ribonuclease H"/>
    <property type="match status" value="1"/>
</dbReference>
<dbReference type="GO" id="GO:0003676">
    <property type="term" value="F:nucleic acid binding"/>
    <property type="evidence" value="ECO:0007669"/>
    <property type="project" value="InterPro"/>
</dbReference>
<dbReference type="Pfam" id="PF24764">
    <property type="entry name" value="rva_4"/>
    <property type="match status" value="1"/>
</dbReference>
<dbReference type="OrthoDB" id="2686689at2759"/>
<evidence type="ECO:0000313" key="3">
    <source>
        <dbReference type="Proteomes" id="UP000838412"/>
    </source>
</evidence>
<dbReference type="Gene3D" id="1.10.10.60">
    <property type="entry name" value="Homeodomain-like"/>
    <property type="match status" value="1"/>
</dbReference>
<reference evidence="2" key="1">
    <citation type="submission" date="2022-01" db="EMBL/GenBank/DDBJ databases">
        <authorList>
            <person name="Braso-Vives M."/>
        </authorList>
    </citation>
    <scope>NUCLEOTIDE SEQUENCE</scope>
</reference>
<proteinExistence type="predicted"/>
<feature type="domain" description="Integrase core" evidence="1">
    <location>
        <begin position="217"/>
        <end position="403"/>
    </location>
</feature>
<gene>
    <name evidence="2" type="primary">Hypp8533</name>
    <name evidence="2" type="ORF">BLAG_LOCUS10343</name>
</gene>
<name>A0A8J9Z994_BRALA</name>
<protein>
    <submittedName>
        <fullName evidence="2">Hypp8533 protein</fullName>
    </submittedName>
</protein>
<evidence type="ECO:0000259" key="1">
    <source>
        <dbReference type="Pfam" id="PF24764"/>
    </source>
</evidence>
<dbReference type="InterPro" id="IPR012337">
    <property type="entry name" value="RNaseH-like_sf"/>
</dbReference>
<keyword evidence="3" id="KW-1185">Reference proteome</keyword>
<dbReference type="InterPro" id="IPR036397">
    <property type="entry name" value="RNaseH_sf"/>
</dbReference>
<dbReference type="EMBL" id="OV696702">
    <property type="protein sequence ID" value="CAH1249139.1"/>
    <property type="molecule type" value="Genomic_DNA"/>
</dbReference>
<dbReference type="Proteomes" id="UP000838412">
    <property type="component" value="Chromosome 17"/>
</dbReference>
<organism evidence="2 3">
    <name type="scientific">Branchiostoma lanceolatum</name>
    <name type="common">Common lancelet</name>
    <name type="synonym">Amphioxus lanceolatum</name>
    <dbReference type="NCBI Taxonomy" id="7740"/>
    <lineage>
        <taxon>Eukaryota</taxon>
        <taxon>Metazoa</taxon>
        <taxon>Chordata</taxon>
        <taxon>Cephalochordata</taxon>
        <taxon>Leptocardii</taxon>
        <taxon>Amphioxiformes</taxon>
        <taxon>Branchiostomatidae</taxon>
        <taxon>Branchiostoma</taxon>
    </lineage>
</organism>
<accession>A0A8J9Z994</accession>
<dbReference type="AlphaFoldDB" id="A0A8J9Z994"/>